<dbReference type="InterPro" id="IPR038492">
    <property type="entry name" value="GBBH-like_N_sf"/>
</dbReference>
<evidence type="ECO:0000256" key="1">
    <source>
        <dbReference type="ARBA" id="ARBA00022723"/>
    </source>
</evidence>
<evidence type="ECO:0000256" key="2">
    <source>
        <dbReference type="ARBA" id="ARBA00023004"/>
    </source>
</evidence>
<sequence length="131" mass="14776">MTAQAKDPLVTGLKLKRKSRLLEVTFADEKTYSLSCELLRVYSPSAEVHGHGNPVLVTHKKNVNITAITPVGNYAVKIVFDDGHDTGLYSWKVLHDLAVNQVECWENYLARLRAEKASREPLIDMAVKYHQ</sequence>
<dbReference type="PANTHER" id="PTHR35303:SF5">
    <property type="entry name" value="OS02G0197800 PROTEIN"/>
    <property type="match status" value="1"/>
</dbReference>
<keyword evidence="2" id="KW-0408">Iron</keyword>
<dbReference type="InterPro" id="IPR010376">
    <property type="entry name" value="GBBH-like_N"/>
</dbReference>
<dbReference type="GO" id="GO:0046872">
    <property type="term" value="F:metal ion binding"/>
    <property type="evidence" value="ECO:0007669"/>
    <property type="project" value="UniProtKB-KW"/>
</dbReference>
<evidence type="ECO:0000259" key="3">
    <source>
        <dbReference type="Pfam" id="PF06155"/>
    </source>
</evidence>
<evidence type="ECO:0000313" key="7">
    <source>
        <dbReference type="Proteomes" id="UP000773469"/>
    </source>
</evidence>
<dbReference type="Gene3D" id="3.30.2020.30">
    <property type="match status" value="1"/>
</dbReference>
<dbReference type="STRING" id="23.BEL05_14115"/>
<name>A0A1E5ISJ5_SHECO</name>
<feature type="domain" description="Gamma-butyrobetaine hydroxylase-like N-terminal" evidence="3">
    <location>
        <begin position="14"/>
        <end position="95"/>
    </location>
</feature>
<dbReference type="Pfam" id="PF06155">
    <property type="entry name" value="GBBH-like_N"/>
    <property type="match status" value="1"/>
</dbReference>
<keyword evidence="7" id="KW-1185">Reference proteome</keyword>
<comment type="caution">
    <text evidence="5">The sequence shown here is derived from an EMBL/GenBank/DDBJ whole genome shotgun (WGS) entry which is preliminary data.</text>
</comment>
<dbReference type="AlphaFoldDB" id="A0A1E5ISJ5"/>
<reference evidence="4 7" key="2">
    <citation type="submission" date="2021-05" db="EMBL/GenBank/DDBJ databases">
        <title>Molecular characterization for Shewanella algae harboring chromosomal blaOXA-55-like strains isolated from clinical and environment sample.</title>
        <authorList>
            <person name="Ohama Y."/>
            <person name="Aoki K."/>
            <person name="Harada S."/>
            <person name="Moriya K."/>
            <person name="Ishii Y."/>
            <person name="Tateda K."/>
        </authorList>
    </citation>
    <scope>NUCLEOTIDE SEQUENCE [LARGE SCALE GENOMIC DNA]</scope>
    <source>
        <strain evidence="4 7">MBTL60-118</strain>
    </source>
</reference>
<evidence type="ECO:0000313" key="4">
    <source>
        <dbReference type="EMBL" id="GIU45012.1"/>
    </source>
</evidence>
<dbReference type="RefSeq" id="WP_069671548.1">
    <property type="nucleotide sequence ID" value="NZ_BPEU01000030.1"/>
</dbReference>
<reference evidence="5 6" key="1">
    <citation type="submission" date="2016-07" db="EMBL/GenBank/DDBJ databases">
        <title>Whole-genome of two Shewanella species isolated from a digestive organ of sea cucumber Apostichopus japonicus Selenka 1867.</title>
        <authorList>
            <person name="Hong H.-H."/>
            <person name="Choi H."/>
            <person name="Cheon S."/>
            <person name="Oh J.-S."/>
            <person name="Lee H.-G."/>
            <person name="Park C."/>
        </authorList>
    </citation>
    <scope>NUCLEOTIDE SEQUENCE [LARGE SCALE GENOMIC DNA]</scope>
    <source>
        <strain evidence="5 6">CSB03KR</strain>
    </source>
</reference>
<dbReference type="EMBL" id="BPEU01000030">
    <property type="protein sequence ID" value="GIU45012.1"/>
    <property type="molecule type" value="Genomic_DNA"/>
</dbReference>
<dbReference type="OrthoDB" id="9794178at2"/>
<dbReference type="PANTHER" id="PTHR35303">
    <property type="entry name" value="OS02G0197800 PROTEIN"/>
    <property type="match status" value="1"/>
</dbReference>
<dbReference type="Proteomes" id="UP000773469">
    <property type="component" value="Unassembled WGS sequence"/>
</dbReference>
<evidence type="ECO:0000313" key="5">
    <source>
        <dbReference type="EMBL" id="OEG73397.1"/>
    </source>
</evidence>
<evidence type="ECO:0000313" key="6">
    <source>
        <dbReference type="Proteomes" id="UP000095230"/>
    </source>
</evidence>
<accession>A0A1E5ISJ5</accession>
<dbReference type="Proteomes" id="UP000095230">
    <property type="component" value="Unassembled WGS sequence"/>
</dbReference>
<gene>
    <name evidence="5" type="ORF">BEL05_14115</name>
    <name evidence="4" type="ORF">TUM3794_34310</name>
</gene>
<organism evidence="5 6">
    <name type="scientific">Shewanella colwelliana</name>
    <name type="common">Alteromonas colwelliana</name>
    <dbReference type="NCBI Taxonomy" id="23"/>
    <lineage>
        <taxon>Bacteria</taxon>
        <taxon>Pseudomonadati</taxon>
        <taxon>Pseudomonadota</taxon>
        <taxon>Gammaproteobacteria</taxon>
        <taxon>Alteromonadales</taxon>
        <taxon>Shewanellaceae</taxon>
        <taxon>Shewanella</taxon>
    </lineage>
</organism>
<keyword evidence="1" id="KW-0479">Metal-binding</keyword>
<protein>
    <recommendedName>
        <fullName evidence="3">Gamma-butyrobetaine hydroxylase-like N-terminal domain-containing protein</fullName>
    </recommendedName>
</protein>
<proteinExistence type="predicted"/>
<dbReference type="EMBL" id="MCBT01000043">
    <property type="protein sequence ID" value="OEG73397.1"/>
    <property type="molecule type" value="Genomic_DNA"/>
</dbReference>